<reference evidence="1" key="1">
    <citation type="submission" date="2015-12" db="EMBL/GenBank/DDBJ databases">
        <title>Gene expression during late stages of embryo sac development: a critical building block for successful pollen-pistil interactions.</title>
        <authorList>
            <person name="Liu Y."/>
            <person name="Joly V."/>
            <person name="Sabar M."/>
            <person name="Matton D.P."/>
        </authorList>
    </citation>
    <scope>NUCLEOTIDE SEQUENCE</scope>
</reference>
<name>A0A0V0H4N8_SOLCH</name>
<protein>
    <submittedName>
        <fullName evidence="1">Putative ovule protein</fullName>
    </submittedName>
</protein>
<proteinExistence type="predicted"/>
<accession>A0A0V0H4N8</accession>
<sequence>MGQRDTWIFYPFCQHDMVVQSSTTIMGKWAKAPGWMICLTKGVPCQLLPSWHSNLVPSSRVFLLDIEYISPKYSQY</sequence>
<dbReference type="AlphaFoldDB" id="A0A0V0H4N8"/>
<dbReference type="EMBL" id="GEDG01025345">
    <property type="protein sequence ID" value="JAP15317.1"/>
    <property type="molecule type" value="Transcribed_RNA"/>
</dbReference>
<organism evidence="1">
    <name type="scientific">Solanum chacoense</name>
    <name type="common">Chaco potato</name>
    <dbReference type="NCBI Taxonomy" id="4108"/>
    <lineage>
        <taxon>Eukaryota</taxon>
        <taxon>Viridiplantae</taxon>
        <taxon>Streptophyta</taxon>
        <taxon>Embryophyta</taxon>
        <taxon>Tracheophyta</taxon>
        <taxon>Spermatophyta</taxon>
        <taxon>Magnoliopsida</taxon>
        <taxon>eudicotyledons</taxon>
        <taxon>Gunneridae</taxon>
        <taxon>Pentapetalae</taxon>
        <taxon>asterids</taxon>
        <taxon>lamiids</taxon>
        <taxon>Solanales</taxon>
        <taxon>Solanaceae</taxon>
        <taxon>Solanoideae</taxon>
        <taxon>Solaneae</taxon>
        <taxon>Solanum</taxon>
    </lineage>
</organism>
<evidence type="ECO:0000313" key="1">
    <source>
        <dbReference type="EMBL" id="JAP15317.1"/>
    </source>
</evidence>